<dbReference type="STRING" id="411467.BACCAP_04327"/>
<evidence type="ECO:0000313" key="1">
    <source>
        <dbReference type="EMBL" id="EDM97852.1"/>
    </source>
</evidence>
<evidence type="ECO:0000313" key="2">
    <source>
        <dbReference type="Proteomes" id="UP000003639"/>
    </source>
</evidence>
<reference evidence="1 2" key="2">
    <citation type="submission" date="2007-06" db="EMBL/GenBank/DDBJ databases">
        <title>Draft genome sequence of Pseudoflavonifractor capillosus ATCC 29799.</title>
        <authorList>
            <person name="Sudarsanam P."/>
            <person name="Ley R."/>
            <person name="Guruge J."/>
            <person name="Turnbaugh P.J."/>
            <person name="Mahowald M."/>
            <person name="Liep D."/>
            <person name="Gordon J."/>
        </authorList>
    </citation>
    <scope>NUCLEOTIDE SEQUENCE [LARGE SCALE GENOMIC DNA]</scope>
    <source>
        <strain evidence="1 2">ATCC 29799</strain>
    </source>
</reference>
<reference evidence="1 2" key="1">
    <citation type="submission" date="2007-04" db="EMBL/GenBank/DDBJ databases">
        <authorList>
            <person name="Fulton L."/>
            <person name="Clifton S."/>
            <person name="Fulton B."/>
            <person name="Xu J."/>
            <person name="Minx P."/>
            <person name="Pepin K.H."/>
            <person name="Johnson M."/>
            <person name="Thiruvilangam P."/>
            <person name="Bhonagiri V."/>
            <person name="Nash W.E."/>
            <person name="Mardis E.R."/>
            <person name="Wilson R.K."/>
        </authorList>
    </citation>
    <scope>NUCLEOTIDE SEQUENCE [LARGE SCALE GENOMIC DNA]</scope>
    <source>
        <strain evidence="1 2">ATCC 29799</strain>
    </source>
</reference>
<dbReference type="EMBL" id="AAXG02000047">
    <property type="protein sequence ID" value="EDM97852.1"/>
    <property type="molecule type" value="Genomic_DNA"/>
</dbReference>
<proteinExistence type="predicted"/>
<dbReference type="RefSeq" id="WP_006574803.1">
    <property type="nucleotide sequence ID" value="NZ_AAXG02000047.1"/>
</dbReference>
<dbReference type="InterPro" id="IPR009899">
    <property type="entry name" value="ArdA"/>
</dbReference>
<gene>
    <name evidence="1" type="ORF">BACCAP_04327</name>
</gene>
<accession>A6P1G0</accession>
<dbReference type="AlphaFoldDB" id="A6P1G0"/>
<keyword evidence="2" id="KW-1185">Reference proteome</keyword>
<dbReference type="Pfam" id="PF07275">
    <property type="entry name" value="ArdA"/>
    <property type="match status" value="1"/>
</dbReference>
<dbReference type="Proteomes" id="UP000003639">
    <property type="component" value="Unassembled WGS sequence"/>
</dbReference>
<name>A6P1G0_9FIRM</name>
<organism evidence="1 2">
    <name type="scientific">Pseudoflavonifractor capillosus ATCC 29799</name>
    <dbReference type="NCBI Taxonomy" id="411467"/>
    <lineage>
        <taxon>Bacteria</taxon>
        <taxon>Bacillati</taxon>
        <taxon>Bacillota</taxon>
        <taxon>Clostridia</taxon>
        <taxon>Eubacteriales</taxon>
        <taxon>Oscillospiraceae</taxon>
        <taxon>Pseudoflavonifractor</taxon>
    </lineage>
</organism>
<comment type="caution">
    <text evidence="1">The sequence shown here is derived from an EMBL/GenBank/DDBJ whole genome shotgun (WGS) entry which is preliminary data.</text>
</comment>
<sequence length="102" mass="11570">MTNREKYQAGEVSGIRVIFPTTKEAMREALKAIGVDGIRCREVFLTEHDSNLSGFCHCISQGDSVDELNYLCRLLSDMTASRNQRKRTKTHSDITIRFSQSV</sequence>
<protein>
    <submittedName>
        <fullName evidence="1">Uncharacterized protein</fullName>
    </submittedName>
</protein>